<evidence type="ECO:0000259" key="2">
    <source>
        <dbReference type="Pfam" id="PF00576"/>
    </source>
</evidence>
<protein>
    <submittedName>
        <fullName evidence="3">Hydroxyisourate hydrolase</fullName>
    </submittedName>
</protein>
<dbReference type="RefSeq" id="WP_201687251.1">
    <property type="nucleotide sequence ID" value="NZ_JAEQND010000001.1"/>
</dbReference>
<accession>A0ABS1JII1</accession>
<comment type="caution">
    <text evidence="3">The sequence shown here is derived from an EMBL/GenBank/DDBJ whole genome shotgun (WGS) entry which is preliminary data.</text>
</comment>
<dbReference type="Proteomes" id="UP000622707">
    <property type="component" value="Unassembled WGS sequence"/>
</dbReference>
<proteinExistence type="predicted"/>
<feature type="signal peptide" evidence="1">
    <location>
        <begin position="1"/>
        <end position="30"/>
    </location>
</feature>
<dbReference type="PANTHER" id="PTHR10395:SF7">
    <property type="entry name" value="5-HYDROXYISOURATE HYDROLASE"/>
    <property type="match status" value="1"/>
</dbReference>
<evidence type="ECO:0000313" key="4">
    <source>
        <dbReference type="Proteomes" id="UP000622707"/>
    </source>
</evidence>
<dbReference type="Pfam" id="PF00576">
    <property type="entry name" value="Transthyretin"/>
    <property type="match status" value="1"/>
</dbReference>
<feature type="domain" description="Transthyretin/hydroxyisourate hydrolase" evidence="2">
    <location>
        <begin position="56"/>
        <end position="168"/>
    </location>
</feature>
<sequence length="169" mass="17746">MQQHANPRRGFLAAGLALGGSTLAPRIAAAADAAPAATAVPLTAAPTSQAGTSPRLTFHAVDIFSGATAAGLKLDLLRFEDGAFRLLKTVQAAAGGRPAEPLLVGAAYQPGRYEVAMHVGEYFERLGASLPRPAFLSTVPLRIVIHDASRRVHLPVLFSPWGYSFYRGS</sequence>
<gene>
    <name evidence="3" type="ORF">JI746_02850</name>
</gene>
<dbReference type="PANTHER" id="PTHR10395">
    <property type="entry name" value="URICASE AND TRANSTHYRETIN-RELATED"/>
    <property type="match status" value="1"/>
</dbReference>
<reference evidence="3 4" key="1">
    <citation type="journal article" date="2017" name="Int. J. Syst. Evol. Microbiol.">
        <title>Ramlibacter alkalitolerans sp. nov., alkali-tolerant bacterium isolated from soil of ginseng.</title>
        <authorList>
            <person name="Lee D.H."/>
            <person name="Cha C.J."/>
        </authorList>
    </citation>
    <scope>NUCLEOTIDE SEQUENCE [LARGE SCALE GENOMIC DNA]</scope>
    <source>
        <strain evidence="3 4">KACC 19305</strain>
    </source>
</reference>
<dbReference type="InterPro" id="IPR036817">
    <property type="entry name" value="Transthyretin/HIU_hydrolase_sf"/>
</dbReference>
<keyword evidence="3" id="KW-0378">Hydrolase</keyword>
<dbReference type="GO" id="GO:0016787">
    <property type="term" value="F:hydrolase activity"/>
    <property type="evidence" value="ECO:0007669"/>
    <property type="project" value="UniProtKB-KW"/>
</dbReference>
<dbReference type="PROSITE" id="PS51318">
    <property type="entry name" value="TAT"/>
    <property type="match status" value="1"/>
</dbReference>
<keyword evidence="4" id="KW-1185">Reference proteome</keyword>
<dbReference type="SUPFAM" id="SSF49472">
    <property type="entry name" value="Transthyretin (synonym: prealbumin)"/>
    <property type="match status" value="1"/>
</dbReference>
<dbReference type="InterPro" id="IPR023416">
    <property type="entry name" value="Transthyretin/HIU_hydrolase_d"/>
</dbReference>
<evidence type="ECO:0000256" key="1">
    <source>
        <dbReference type="SAM" id="SignalP"/>
    </source>
</evidence>
<dbReference type="InterPro" id="IPR006311">
    <property type="entry name" value="TAT_signal"/>
</dbReference>
<dbReference type="Gene3D" id="2.60.40.180">
    <property type="entry name" value="Transthyretin/hydroxyisourate hydrolase domain"/>
    <property type="match status" value="1"/>
</dbReference>
<name>A0ABS1JII1_9BURK</name>
<feature type="chain" id="PRO_5046424076" evidence="1">
    <location>
        <begin position="31"/>
        <end position="169"/>
    </location>
</feature>
<keyword evidence="1" id="KW-0732">Signal</keyword>
<dbReference type="EMBL" id="JAEQND010000001">
    <property type="protein sequence ID" value="MBL0424034.1"/>
    <property type="molecule type" value="Genomic_DNA"/>
</dbReference>
<organism evidence="3 4">
    <name type="scientific">Ramlibacter alkalitolerans</name>
    <dbReference type="NCBI Taxonomy" id="2039631"/>
    <lineage>
        <taxon>Bacteria</taxon>
        <taxon>Pseudomonadati</taxon>
        <taxon>Pseudomonadota</taxon>
        <taxon>Betaproteobacteria</taxon>
        <taxon>Burkholderiales</taxon>
        <taxon>Comamonadaceae</taxon>
        <taxon>Ramlibacter</taxon>
    </lineage>
</organism>
<evidence type="ECO:0000313" key="3">
    <source>
        <dbReference type="EMBL" id="MBL0424034.1"/>
    </source>
</evidence>